<evidence type="ECO:0000256" key="1">
    <source>
        <dbReference type="SAM" id="Coils"/>
    </source>
</evidence>
<keyword evidence="4" id="KW-1185">Reference proteome</keyword>
<accession>A0A067SAJ3</accession>
<dbReference type="GO" id="GO:0005525">
    <property type="term" value="F:GTP binding"/>
    <property type="evidence" value="ECO:0007669"/>
    <property type="project" value="InterPro"/>
</dbReference>
<dbReference type="Proteomes" id="UP000027222">
    <property type="component" value="Unassembled WGS sequence"/>
</dbReference>
<dbReference type="HOGENOM" id="CLU_490936_0_0_1"/>
<evidence type="ECO:0000259" key="2">
    <source>
        <dbReference type="Pfam" id="PF01926"/>
    </source>
</evidence>
<name>A0A067SAJ3_GALM3</name>
<dbReference type="Gene3D" id="3.40.50.300">
    <property type="entry name" value="P-loop containing nucleotide triphosphate hydrolases"/>
    <property type="match status" value="1"/>
</dbReference>
<feature type="coiled-coil region" evidence="1">
    <location>
        <begin position="226"/>
        <end position="279"/>
    </location>
</feature>
<dbReference type="InterPro" id="IPR006073">
    <property type="entry name" value="GTP-bd"/>
</dbReference>
<dbReference type="OrthoDB" id="8954335at2759"/>
<proteinExistence type="predicted"/>
<sequence>MAPTKSNTTKTQDPLVAVLGVTGAGKSSFLRLLSDDPDCLVGESLDSETSEVRLVTYSGPNGRLVRLADTPGFDDSREDVTDTDLLKQLAEFLKAEFKSGTHLTGMIYMHRITDVRVGGTVKRNFRMFDKFCGAEALKNAVIVTTRWDCIDPVVGEKREKELREKDGFFKQLLDGGATMMRHYNTQDSARAILARLIDNDPIDPDFVKEVNKDVPIGATGAGSVVGEGLEAFVQKHQKEMKELREDIASAMETQNEKLRKDLEKERMELWDKIKRLEAEKLKLSEAPPTTPPPKPVGIKVSLNGFRFTASDNYNDSINALVAASIVNTSSSVVEFSGDIAVYYRLTKIGRVLLERVNLQSGNNDFRALQWKFEPAHYANADVQKFFAAYFATKEFLPLSLHVDGPKLICGDPSKSPRLVLESGIEGIASKLIRNVKISLGLGVIFKSVSFQFEFDNPLEAPLTLREFELYVNIRGTRIAFVRFANNFTMPTKGPKWSAKADAQLTNDYATSILRGLNPSSTLDIEVVTAKIVIGDYEIDNLKFNFSNVRYTVGLF</sequence>
<evidence type="ECO:0000313" key="4">
    <source>
        <dbReference type="Proteomes" id="UP000027222"/>
    </source>
</evidence>
<dbReference type="Pfam" id="PF01926">
    <property type="entry name" value="MMR_HSR1"/>
    <property type="match status" value="1"/>
</dbReference>
<organism evidence="3 4">
    <name type="scientific">Galerina marginata (strain CBS 339.88)</name>
    <dbReference type="NCBI Taxonomy" id="685588"/>
    <lineage>
        <taxon>Eukaryota</taxon>
        <taxon>Fungi</taxon>
        <taxon>Dikarya</taxon>
        <taxon>Basidiomycota</taxon>
        <taxon>Agaricomycotina</taxon>
        <taxon>Agaricomycetes</taxon>
        <taxon>Agaricomycetidae</taxon>
        <taxon>Agaricales</taxon>
        <taxon>Agaricineae</taxon>
        <taxon>Strophariaceae</taxon>
        <taxon>Galerina</taxon>
    </lineage>
</organism>
<dbReference type="STRING" id="685588.A0A067SAJ3"/>
<keyword evidence="1" id="KW-0175">Coiled coil</keyword>
<dbReference type="InterPro" id="IPR027417">
    <property type="entry name" value="P-loop_NTPase"/>
</dbReference>
<gene>
    <name evidence="3" type="ORF">GALMADRAFT_272969</name>
</gene>
<dbReference type="SUPFAM" id="SSF52540">
    <property type="entry name" value="P-loop containing nucleoside triphosphate hydrolases"/>
    <property type="match status" value="1"/>
</dbReference>
<dbReference type="AlphaFoldDB" id="A0A067SAJ3"/>
<reference evidence="4" key="1">
    <citation type="journal article" date="2014" name="Proc. Natl. Acad. Sci. U.S.A.">
        <title>Extensive sampling of basidiomycete genomes demonstrates inadequacy of the white-rot/brown-rot paradigm for wood decay fungi.</title>
        <authorList>
            <person name="Riley R."/>
            <person name="Salamov A.A."/>
            <person name="Brown D.W."/>
            <person name="Nagy L.G."/>
            <person name="Floudas D."/>
            <person name="Held B.W."/>
            <person name="Levasseur A."/>
            <person name="Lombard V."/>
            <person name="Morin E."/>
            <person name="Otillar R."/>
            <person name="Lindquist E.A."/>
            <person name="Sun H."/>
            <person name="LaButti K.M."/>
            <person name="Schmutz J."/>
            <person name="Jabbour D."/>
            <person name="Luo H."/>
            <person name="Baker S.E."/>
            <person name="Pisabarro A.G."/>
            <person name="Walton J.D."/>
            <person name="Blanchette R.A."/>
            <person name="Henrissat B."/>
            <person name="Martin F."/>
            <person name="Cullen D."/>
            <person name="Hibbett D.S."/>
            <person name="Grigoriev I.V."/>
        </authorList>
    </citation>
    <scope>NUCLEOTIDE SEQUENCE [LARGE SCALE GENOMIC DNA]</scope>
    <source>
        <strain evidence="4">CBS 339.88</strain>
    </source>
</reference>
<evidence type="ECO:0000313" key="3">
    <source>
        <dbReference type="EMBL" id="KDR67886.1"/>
    </source>
</evidence>
<feature type="domain" description="G" evidence="2">
    <location>
        <begin position="16"/>
        <end position="77"/>
    </location>
</feature>
<dbReference type="EMBL" id="KL142412">
    <property type="protein sequence ID" value="KDR67886.1"/>
    <property type="molecule type" value="Genomic_DNA"/>
</dbReference>
<protein>
    <recommendedName>
        <fullName evidence="2">G domain-containing protein</fullName>
    </recommendedName>
</protein>